<protein>
    <submittedName>
        <fullName evidence="1">Uncharacterized protein</fullName>
    </submittedName>
</protein>
<organism evidence="1 2">
    <name type="scientific">Lophiotrema nucula</name>
    <dbReference type="NCBI Taxonomy" id="690887"/>
    <lineage>
        <taxon>Eukaryota</taxon>
        <taxon>Fungi</taxon>
        <taxon>Dikarya</taxon>
        <taxon>Ascomycota</taxon>
        <taxon>Pezizomycotina</taxon>
        <taxon>Dothideomycetes</taxon>
        <taxon>Pleosporomycetidae</taxon>
        <taxon>Pleosporales</taxon>
        <taxon>Lophiotremataceae</taxon>
        <taxon>Lophiotrema</taxon>
    </lineage>
</organism>
<proteinExistence type="predicted"/>
<dbReference type="Proteomes" id="UP000799770">
    <property type="component" value="Unassembled WGS sequence"/>
</dbReference>
<accession>A0A6A5YHT8</accession>
<sequence>MASTENKPPTFEDILRESEFFRLVNDLNFKRAQPKSPNELFDLKEQNNRFVQAHTELESIKEKIEEHYNYEHTTAERETAVFEDVEQLAQSLVPIEDIISKLVRETEECLAEKLESIGTMGQEEQGKELRSMREDMATWAHNSSLQRPIFETVYAARLLVRRLELVRAGEAQPEESAAETLPNEVEEC</sequence>
<dbReference type="EMBL" id="ML977361">
    <property type="protein sequence ID" value="KAF2106533.1"/>
    <property type="molecule type" value="Genomic_DNA"/>
</dbReference>
<dbReference type="AlphaFoldDB" id="A0A6A5YHT8"/>
<evidence type="ECO:0000313" key="1">
    <source>
        <dbReference type="EMBL" id="KAF2106533.1"/>
    </source>
</evidence>
<name>A0A6A5YHT8_9PLEO</name>
<evidence type="ECO:0000313" key="2">
    <source>
        <dbReference type="Proteomes" id="UP000799770"/>
    </source>
</evidence>
<keyword evidence="2" id="KW-1185">Reference proteome</keyword>
<reference evidence="1" key="1">
    <citation type="journal article" date="2020" name="Stud. Mycol.">
        <title>101 Dothideomycetes genomes: a test case for predicting lifestyles and emergence of pathogens.</title>
        <authorList>
            <person name="Haridas S."/>
            <person name="Albert R."/>
            <person name="Binder M."/>
            <person name="Bloem J."/>
            <person name="Labutti K."/>
            <person name="Salamov A."/>
            <person name="Andreopoulos B."/>
            <person name="Baker S."/>
            <person name="Barry K."/>
            <person name="Bills G."/>
            <person name="Bluhm B."/>
            <person name="Cannon C."/>
            <person name="Castanera R."/>
            <person name="Culley D."/>
            <person name="Daum C."/>
            <person name="Ezra D."/>
            <person name="Gonzalez J."/>
            <person name="Henrissat B."/>
            <person name="Kuo A."/>
            <person name="Liang C."/>
            <person name="Lipzen A."/>
            <person name="Lutzoni F."/>
            <person name="Magnuson J."/>
            <person name="Mondo S."/>
            <person name="Nolan M."/>
            <person name="Ohm R."/>
            <person name="Pangilinan J."/>
            <person name="Park H.-J."/>
            <person name="Ramirez L."/>
            <person name="Alfaro M."/>
            <person name="Sun H."/>
            <person name="Tritt A."/>
            <person name="Yoshinaga Y."/>
            <person name="Zwiers L.-H."/>
            <person name="Turgeon B."/>
            <person name="Goodwin S."/>
            <person name="Spatafora J."/>
            <person name="Crous P."/>
            <person name="Grigoriev I."/>
        </authorList>
    </citation>
    <scope>NUCLEOTIDE SEQUENCE</scope>
    <source>
        <strain evidence="1">CBS 627.86</strain>
    </source>
</reference>
<gene>
    <name evidence="1" type="ORF">BDV96DRAFT_654541</name>
</gene>